<dbReference type="EC" id="3.5.1.4" evidence="3"/>
<dbReference type="AlphaFoldDB" id="W2S9M9"/>
<dbReference type="InterPro" id="IPR023631">
    <property type="entry name" value="Amidase_dom"/>
</dbReference>
<dbReference type="GO" id="GO:0004040">
    <property type="term" value="F:amidase activity"/>
    <property type="evidence" value="ECO:0007669"/>
    <property type="project" value="UniProtKB-EC"/>
</dbReference>
<dbReference type="Pfam" id="PF01425">
    <property type="entry name" value="Amidase"/>
    <property type="match status" value="1"/>
</dbReference>
<feature type="binding site" evidence="6">
    <location>
        <begin position="240"/>
        <end position="243"/>
    </location>
    <ligand>
        <name>substrate</name>
    </ligand>
</feature>
<sequence>MESILDDWQAKVARKQGVVRSKVPQEWRIPESVTSQLQYPLEEHANRLIELDVVRKTGILTDREYNITENYTVAELLESLQSGDLSASEVTLAFSKRASIAGQLTNCLTETYFDEAMERAKALDEMRAQGELAGPLHGLPVSLKDSFRITGSEATIGYVSYLGEKAEKDSPLVEILLEQGAIIFVKTNIPMTLMTADSHNNIFGRTLNPHNTALTAGGSSGGEGALVAFRGSPVGVGTDVAGSIRIPSLCNGTYGFKPTADRVSYGGQAAPVDPGAGGIVAAAGPIANDLEGIQLWTKAVIHAEPARYDSSALDIPWRDIQSKDKMRFGLLEADPRYPLQPPIQRALRETVRLLECQGHEVVTLPATETRLDQAVEIAFAMFGLMSDGGVRIKASGEPPVPSVVAALALLEGLHRDHISDIVTLDGLKKLAALTVKRSAYQDAWRRLWNKYEIDAVIGPAAQHTAVPHDKFQVPAYTTLLNCLDYPACIIPFGKADKTTDNQSFEVGPNQLCAQYEPDLMNGAPCVVQVFTKRMRDEECLAAASVVDACINTDR</sequence>
<evidence type="ECO:0000256" key="2">
    <source>
        <dbReference type="ARBA" id="ARBA00009199"/>
    </source>
</evidence>
<dbReference type="OrthoDB" id="6428749at2759"/>
<keyword evidence="9" id="KW-1185">Reference proteome</keyword>
<dbReference type="HOGENOM" id="CLU_009600_9_2_1"/>
<accession>W2S9M9</accession>
<dbReference type="GeneID" id="19976520"/>
<feature type="domain" description="Amidase" evidence="7">
    <location>
        <begin position="89"/>
        <end position="540"/>
    </location>
</feature>
<evidence type="ECO:0000256" key="6">
    <source>
        <dbReference type="PIRSR" id="PIRSR001221-2"/>
    </source>
</evidence>
<keyword evidence="4" id="KW-0378">Hydrolase</keyword>
<dbReference type="Proteomes" id="UP000030752">
    <property type="component" value="Unassembled WGS sequence"/>
</dbReference>
<protein>
    <recommendedName>
        <fullName evidence="3">amidase</fullName>
        <ecNumber evidence="3">3.5.1.4</ecNumber>
    </recommendedName>
</protein>
<dbReference type="InParanoid" id="W2S9M9"/>
<evidence type="ECO:0000256" key="3">
    <source>
        <dbReference type="ARBA" id="ARBA00012922"/>
    </source>
</evidence>
<feature type="active site" description="Charge relay system" evidence="5">
    <location>
        <position position="219"/>
    </location>
</feature>
<proteinExistence type="inferred from homology"/>
<evidence type="ECO:0000313" key="8">
    <source>
        <dbReference type="EMBL" id="ETN45350.1"/>
    </source>
</evidence>
<comment type="similarity">
    <text evidence="2">Belongs to the amidase family.</text>
</comment>
<dbReference type="VEuPathDB" id="FungiDB:HMPREF1541_09181"/>
<dbReference type="EMBL" id="KB822712">
    <property type="protein sequence ID" value="ETN45350.1"/>
    <property type="molecule type" value="Genomic_DNA"/>
</dbReference>
<dbReference type="PANTHER" id="PTHR46072:SF3">
    <property type="entry name" value="AMIDASE"/>
    <property type="match status" value="1"/>
</dbReference>
<evidence type="ECO:0000259" key="7">
    <source>
        <dbReference type="Pfam" id="PF01425"/>
    </source>
</evidence>
<dbReference type="PIRSF" id="PIRSF001221">
    <property type="entry name" value="Amidase_fungi"/>
    <property type="match status" value="1"/>
</dbReference>
<dbReference type="eggNOG" id="KOG1212">
    <property type="taxonomic scope" value="Eukaryota"/>
</dbReference>
<gene>
    <name evidence="8" type="ORF">HMPREF1541_09181</name>
</gene>
<name>W2S9M9_CYPE1</name>
<dbReference type="RefSeq" id="XP_008712078.1">
    <property type="nucleotide sequence ID" value="XM_008713856.1"/>
</dbReference>
<evidence type="ECO:0000256" key="4">
    <source>
        <dbReference type="ARBA" id="ARBA00022801"/>
    </source>
</evidence>
<dbReference type="SUPFAM" id="SSF75304">
    <property type="entry name" value="Amidase signature (AS) enzymes"/>
    <property type="match status" value="1"/>
</dbReference>
<feature type="binding site" evidence="6">
    <location>
        <position position="193"/>
    </location>
    <ligand>
        <name>substrate</name>
    </ligand>
</feature>
<dbReference type="STRING" id="1220924.W2S9M9"/>
<evidence type="ECO:0000256" key="5">
    <source>
        <dbReference type="PIRSR" id="PIRSR001221-1"/>
    </source>
</evidence>
<feature type="active site" description="Acyl-ester intermediate" evidence="5">
    <location>
        <position position="243"/>
    </location>
</feature>
<evidence type="ECO:0000256" key="1">
    <source>
        <dbReference type="ARBA" id="ARBA00001311"/>
    </source>
</evidence>
<reference evidence="8 9" key="1">
    <citation type="submission" date="2013-03" db="EMBL/GenBank/DDBJ databases">
        <title>The Genome Sequence of Phialophora europaea CBS 101466.</title>
        <authorList>
            <consortium name="The Broad Institute Genomics Platform"/>
            <person name="Cuomo C."/>
            <person name="de Hoog S."/>
            <person name="Gorbushina A."/>
            <person name="Walker B."/>
            <person name="Young S.K."/>
            <person name="Zeng Q."/>
            <person name="Gargeya S."/>
            <person name="Fitzgerald M."/>
            <person name="Haas B."/>
            <person name="Abouelleil A."/>
            <person name="Allen A.W."/>
            <person name="Alvarado L."/>
            <person name="Arachchi H.M."/>
            <person name="Berlin A.M."/>
            <person name="Chapman S.B."/>
            <person name="Gainer-Dewar J."/>
            <person name="Goldberg J."/>
            <person name="Griggs A."/>
            <person name="Gujja S."/>
            <person name="Hansen M."/>
            <person name="Howarth C."/>
            <person name="Imamovic A."/>
            <person name="Ireland A."/>
            <person name="Larimer J."/>
            <person name="McCowan C."/>
            <person name="Murphy C."/>
            <person name="Pearson M."/>
            <person name="Poon T.W."/>
            <person name="Priest M."/>
            <person name="Roberts A."/>
            <person name="Saif S."/>
            <person name="Shea T."/>
            <person name="Sisk P."/>
            <person name="Sykes S."/>
            <person name="Wortman J."/>
            <person name="Nusbaum C."/>
            <person name="Birren B."/>
        </authorList>
    </citation>
    <scope>NUCLEOTIDE SEQUENCE [LARGE SCALE GENOMIC DNA]</scope>
    <source>
        <strain evidence="8 9">CBS 101466</strain>
    </source>
</reference>
<dbReference type="PANTHER" id="PTHR46072">
    <property type="entry name" value="AMIDASE-RELATED-RELATED"/>
    <property type="match status" value="1"/>
</dbReference>
<dbReference type="PROSITE" id="PS00571">
    <property type="entry name" value="AMIDASES"/>
    <property type="match status" value="1"/>
</dbReference>
<feature type="active site" description="Charge relay system" evidence="5">
    <location>
        <position position="144"/>
    </location>
</feature>
<dbReference type="InterPro" id="IPR036928">
    <property type="entry name" value="AS_sf"/>
</dbReference>
<dbReference type="InterPro" id="IPR020556">
    <property type="entry name" value="Amidase_CS"/>
</dbReference>
<dbReference type="Gene3D" id="3.90.1300.10">
    <property type="entry name" value="Amidase signature (AS) domain"/>
    <property type="match status" value="1"/>
</dbReference>
<comment type="catalytic activity">
    <reaction evidence="1">
        <text>a monocarboxylic acid amide + H2O = a monocarboxylate + NH4(+)</text>
        <dbReference type="Rhea" id="RHEA:12020"/>
        <dbReference type="ChEBI" id="CHEBI:15377"/>
        <dbReference type="ChEBI" id="CHEBI:28938"/>
        <dbReference type="ChEBI" id="CHEBI:35757"/>
        <dbReference type="ChEBI" id="CHEBI:83628"/>
        <dbReference type="EC" id="3.5.1.4"/>
    </reaction>
</comment>
<evidence type="ECO:0000313" key="9">
    <source>
        <dbReference type="Proteomes" id="UP000030752"/>
    </source>
</evidence>
<feature type="binding site" evidence="6">
    <location>
        <position position="219"/>
    </location>
    <ligand>
        <name>substrate</name>
    </ligand>
</feature>
<organism evidence="8 9">
    <name type="scientific">Cyphellophora europaea (strain CBS 101466)</name>
    <name type="common">Phialophora europaea</name>
    <dbReference type="NCBI Taxonomy" id="1220924"/>
    <lineage>
        <taxon>Eukaryota</taxon>
        <taxon>Fungi</taxon>
        <taxon>Dikarya</taxon>
        <taxon>Ascomycota</taxon>
        <taxon>Pezizomycotina</taxon>
        <taxon>Eurotiomycetes</taxon>
        <taxon>Chaetothyriomycetidae</taxon>
        <taxon>Chaetothyriales</taxon>
        <taxon>Cyphellophoraceae</taxon>
        <taxon>Cyphellophora</taxon>
    </lineage>
</organism>